<dbReference type="InterPro" id="IPR036890">
    <property type="entry name" value="HATPase_C_sf"/>
</dbReference>
<evidence type="ECO:0000313" key="8">
    <source>
        <dbReference type="EMBL" id="MBN0987790.1"/>
    </source>
</evidence>
<dbReference type="RefSeq" id="WP_205211447.1">
    <property type="nucleotide sequence ID" value="NZ_JAFFZO010000027.1"/>
</dbReference>
<dbReference type="SUPFAM" id="SSF47384">
    <property type="entry name" value="Homodimeric domain of signal transducing histidine kinase"/>
    <property type="match status" value="1"/>
</dbReference>
<evidence type="ECO:0000259" key="7">
    <source>
        <dbReference type="PROSITE" id="PS50109"/>
    </source>
</evidence>
<keyword evidence="6" id="KW-0472">Membrane</keyword>
<dbReference type="PANTHER" id="PTHR45436:SF5">
    <property type="entry name" value="SENSOR HISTIDINE KINASE TRCS"/>
    <property type="match status" value="1"/>
</dbReference>
<keyword evidence="9" id="KW-1185">Reference proteome</keyword>
<dbReference type="InterPro" id="IPR005467">
    <property type="entry name" value="His_kinase_dom"/>
</dbReference>
<dbReference type="EC" id="2.7.13.3" evidence="2"/>
<gene>
    <name evidence="8" type="ORF">JW498_10475</name>
</gene>
<protein>
    <recommendedName>
        <fullName evidence="2">histidine kinase</fullName>
        <ecNumber evidence="2">2.7.13.3</ecNumber>
    </recommendedName>
</protein>
<accession>A0ABS2W7V5</accession>
<dbReference type="Gene3D" id="3.30.565.10">
    <property type="entry name" value="Histidine kinase-like ATPase, C-terminal domain"/>
    <property type="match status" value="1"/>
</dbReference>
<evidence type="ECO:0000256" key="2">
    <source>
        <dbReference type="ARBA" id="ARBA00012438"/>
    </source>
</evidence>
<feature type="domain" description="Histidine kinase" evidence="7">
    <location>
        <begin position="299"/>
        <end position="495"/>
    </location>
</feature>
<dbReference type="SMART" id="SM00388">
    <property type="entry name" value="HisKA"/>
    <property type="match status" value="1"/>
</dbReference>
<keyword evidence="3" id="KW-0597">Phosphoprotein</keyword>
<dbReference type="Gene3D" id="1.10.287.130">
    <property type="match status" value="1"/>
</dbReference>
<keyword evidence="5 8" id="KW-0418">Kinase</keyword>
<keyword evidence="6" id="KW-0812">Transmembrane</keyword>
<dbReference type="InterPro" id="IPR050428">
    <property type="entry name" value="TCS_sensor_his_kinase"/>
</dbReference>
<evidence type="ECO:0000256" key="5">
    <source>
        <dbReference type="ARBA" id="ARBA00022777"/>
    </source>
</evidence>
<keyword evidence="6" id="KW-1133">Transmembrane helix</keyword>
<dbReference type="Pfam" id="PF00512">
    <property type="entry name" value="HisKA"/>
    <property type="match status" value="1"/>
</dbReference>
<dbReference type="GO" id="GO:0016301">
    <property type="term" value="F:kinase activity"/>
    <property type="evidence" value="ECO:0007669"/>
    <property type="project" value="UniProtKB-KW"/>
</dbReference>
<comment type="caution">
    <text evidence="8">The sequence shown here is derived from an EMBL/GenBank/DDBJ whole genome shotgun (WGS) entry which is preliminary data.</text>
</comment>
<comment type="catalytic activity">
    <reaction evidence="1">
        <text>ATP + protein L-histidine = ADP + protein N-phospho-L-histidine.</text>
        <dbReference type="EC" id="2.7.13.3"/>
    </reaction>
</comment>
<dbReference type="EMBL" id="JAFFZP010000014">
    <property type="protein sequence ID" value="MBN0987790.1"/>
    <property type="molecule type" value="Genomic_DNA"/>
</dbReference>
<dbReference type="PROSITE" id="PS50109">
    <property type="entry name" value="HIS_KIN"/>
    <property type="match status" value="1"/>
</dbReference>
<feature type="transmembrane region" description="Helical" evidence="6">
    <location>
        <begin position="21"/>
        <end position="44"/>
    </location>
</feature>
<keyword evidence="4" id="KW-0808">Transferase</keyword>
<evidence type="ECO:0000256" key="4">
    <source>
        <dbReference type="ARBA" id="ARBA00022679"/>
    </source>
</evidence>
<dbReference type="PANTHER" id="PTHR45436">
    <property type="entry name" value="SENSOR HISTIDINE KINASE YKOH"/>
    <property type="match status" value="1"/>
</dbReference>
<reference evidence="8 9" key="1">
    <citation type="submission" date="2021-02" db="EMBL/GenBank/DDBJ databases">
        <title>A novel species of genus Amphritea isolated from a fishpond in China.</title>
        <authorList>
            <person name="Lu H."/>
        </authorList>
    </citation>
    <scope>NUCLEOTIDE SEQUENCE [LARGE SCALE GENOMIC DNA]</scope>
    <source>
        <strain evidence="8 9">RP18W</strain>
    </source>
</reference>
<name>A0ABS2W7V5_9GAMM</name>
<evidence type="ECO:0000313" key="9">
    <source>
        <dbReference type="Proteomes" id="UP000760472"/>
    </source>
</evidence>
<evidence type="ECO:0000256" key="3">
    <source>
        <dbReference type="ARBA" id="ARBA00022553"/>
    </source>
</evidence>
<organism evidence="8 9">
    <name type="scientific">Amphritea pacifica</name>
    <dbReference type="NCBI Taxonomy" id="2811233"/>
    <lineage>
        <taxon>Bacteria</taxon>
        <taxon>Pseudomonadati</taxon>
        <taxon>Pseudomonadota</taxon>
        <taxon>Gammaproteobacteria</taxon>
        <taxon>Oceanospirillales</taxon>
        <taxon>Oceanospirillaceae</taxon>
        <taxon>Amphritea</taxon>
    </lineage>
</organism>
<feature type="transmembrane region" description="Helical" evidence="6">
    <location>
        <begin position="259"/>
        <end position="280"/>
    </location>
</feature>
<evidence type="ECO:0000256" key="1">
    <source>
        <dbReference type="ARBA" id="ARBA00000085"/>
    </source>
</evidence>
<dbReference type="InterPro" id="IPR036097">
    <property type="entry name" value="HisK_dim/P_sf"/>
</dbReference>
<proteinExistence type="predicted"/>
<dbReference type="Proteomes" id="UP000760472">
    <property type="component" value="Unassembled WGS sequence"/>
</dbReference>
<evidence type="ECO:0000256" key="6">
    <source>
        <dbReference type="SAM" id="Phobius"/>
    </source>
</evidence>
<dbReference type="CDD" id="cd00082">
    <property type="entry name" value="HisKA"/>
    <property type="match status" value="1"/>
</dbReference>
<sequence length="500" mass="55994">MPLRRMSSGDNVLSRLISSTGRYAGLLIGIAVLIPFMLVVGLGIHGYRALDELHKGELFDKTTAESRLLQSLLSRQVDALALSHQTAVRSEILDDKYGDLSSLATNSSLIELVSVYTDDGILYPDSGLALTFFDKTLLDDVKTDIISAHDQLQRRSANQAVDVWLAVTTSIGPAYLYCWRGQPGMTLCVLSTAKVVHDWVWDSDELRVLSHDFKIEDSFSQLQAAPDTPPKVQYTFKKLGLIITPQLKVAPQETASARWLFLALVLPLLGLSCAVSYLVYRHYKVQVLRAETLLSCTQDIAHELRTPLGNINLYVGLMLRSEEQSDKERYQLIVDNEMLRISQIIDNATALMRGKPVDPWQYLSPATHLQSLYQQYQLRLTSTGCQLCVQTTLNDKYWYPKLAVELVLLNLLDNARKYAPGHLVTMAAGLEDNELFFSVNNRRQQAVDSPYAIAPAGLGLGLQTCQRLAAQFDGRLDMKMTDSGRHYKLYLPILKRDPPC</sequence>
<dbReference type="SUPFAM" id="SSF55874">
    <property type="entry name" value="ATPase domain of HSP90 chaperone/DNA topoisomerase II/histidine kinase"/>
    <property type="match status" value="1"/>
</dbReference>
<dbReference type="InterPro" id="IPR003661">
    <property type="entry name" value="HisK_dim/P_dom"/>
</dbReference>